<dbReference type="PANTHER" id="PTHR40392:SF1">
    <property type="entry name" value="2-PHOSPHO-L-LACTATE GUANYLYLTRANSFERASE"/>
    <property type="match status" value="1"/>
</dbReference>
<name>A0A7S8MXG4_9MICO</name>
<keyword evidence="6" id="KW-1185">Reference proteome</keyword>
<dbReference type="GO" id="GO:0005525">
    <property type="term" value="F:GTP binding"/>
    <property type="evidence" value="ECO:0007669"/>
    <property type="project" value="UniProtKB-KW"/>
</dbReference>
<dbReference type="Proteomes" id="UP000594480">
    <property type="component" value="Chromosome"/>
</dbReference>
<reference evidence="5 6" key="1">
    <citation type="submission" date="2020-11" db="EMBL/GenBank/DDBJ databases">
        <title>Amino acid is mineralized and recycled by bacteria in oceanic microbiome.</title>
        <authorList>
            <person name="Zheng L.Y."/>
        </authorList>
    </citation>
    <scope>NUCLEOTIDE SEQUENCE [LARGE SCALE GENOMIC DNA]</scope>
    <source>
        <strain evidence="5 6">A32-1</strain>
    </source>
</reference>
<sequence>MTGWSIVIPVRGGGGKSRLAVPGVDRESLARAIGLDTIAATHACRAVSQVIVVTADAEIADAVAHDCLVVADPGSGLNDAVRAGLAVTDAVAPRAAMLGDLPALRAADLDAVLDAASRHQAAAVPDAEGTGTTLIARTTAGEIYPLFGDGSFARHRAAGFVDLTPDLGTTSAGPAVWSVRRDVDTLDQLHQAAQLGLGIRTAALVASSSGQGAASSVA</sequence>
<evidence type="ECO:0000256" key="4">
    <source>
        <dbReference type="ARBA" id="ARBA00023134"/>
    </source>
</evidence>
<keyword evidence="1 5" id="KW-0808">Transferase</keyword>
<proteinExistence type="predicted"/>
<dbReference type="AlphaFoldDB" id="A0A7S8MXG4"/>
<dbReference type="InterPro" id="IPR002835">
    <property type="entry name" value="CofC"/>
</dbReference>
<dbReference type="GO" id="GO:0043814">
    <property type="term" value="F:phospholactate guanylyltransferase activity"/>
    <property type="evidence" value="ECO:0007669"/>
    <property type="project" value="UniProtKB-EC"/>
</dbReference>
<dbReference type="KEGG" id="msf:IT882_14575"/>
<evidence type="ECO:0000256" key="1">
    <source>
        <dbReference type="ARBA" id="ARBA00022679"/>
    </source>
</evidence>
<keyword evidence="4" id="KW-0342">GTP-binding</keyword>
<dbReference type="Pfam" id="PF01983">
    <property type="entry name" value="CofC"/>
    <property type="match status" value="1"/>
</dbReference>
<organism evidence="5 6">
    <name type="scientific">Microbacterium schleiferi</name>
    <dbReference type="NCBI Taxonomy" id="69362"/>
    <lineage>
        <taxon>Bacteria</taxon>
        <taxon>Bacillati</taxon>
        <taxon>Actinomycetota</taxon>
        <taxon>Actinomycetes</taxon>
        <taxon>Micrococcales</taxon>
        <taxon>Microbacteriaceae</taxon>
        <taxon>Microbacterium</taxon>
    </lineage>
</organism>
<evidence type="ECO:0000313" key="5">
    <source>
        <dbReference type="EMBL" id="QPE04360.1"/>
    </source>
</evidence>
<evidence type="ECO:0000313" key="6">
    <source>
        <dbReference type="Proteomes" id="UP000594480"/>
    </source>
</evidence>
<dbReference type="PANTHER" id="PTHR40392">
    <property type="entry name" value="2-PHOSPHO-L-LACTATE GUANYLYLTRANSFERASE"/>
    <property type="match status" value="1"/>
</dbReference>
<protein>
    <submittedName>
        <fullName evidence="5">2-phospho-L-lactate guanylyltransferase</fullName>
        <ecNumber evidence="5">2.7.7.68</ecNumber>
    </submittedName>
</protein>
<keyword evidence="3" id="KW-0547">Nucleotide-binding</keyword>
<dbReference type="Gene3D" id="3.90.550.10">
    <property type="entry name" value="Spore Coat Polysaccharide Biosynthesis Protein SpsA, Chain A"/>
    <property type="match status" value="1"/>
</dbReference>
<evidence type="ECO:0000256" key="3">
    <source>
        <dbReference type="ARBA" id="ARBA00022741"/>
    </source>
</evidence>
<dbReference type="EMBL" id="CP064760">
    <property type="protein sequence ID" value="QPE04360.1"/>
    <property type="molecule type" value="Genomic_DNA"/>
</dbReference>
<keyword evidence="2 5" id="KW-0548">Nucleotidyltransferase</keyword>
<dbReference type="EC" id="2.7.7.68" evidence="5"/>
<evidence type="ECO:0000256" key="2">
    <source>
        <dbReference type="ARBA" id="ARBA00022695"/>
    </source>
</evidence>
<dbReference type="NCBIfam" id="TIGR03552">
    <property type="entry name" value="F420_cofC"/>
    <property type="match status" value="1"/>
</dbReference>
<dbReference type="SUPFAM" id="SSF53448">
    <property type="entry name" value="Nucleotide-diphospho-sugar transferases"/>
    <property type="match status" value="1"/>
</dbReference>
<accession>A0A7S8MXG4</accession>
<dbReference type="RefSeq" id="WP_195692438.1">
    <property type="nucleotide sequence ID" value="NZ_CP064760.1"/>
</dbReference>
<dbReference type="InterPro" id="IPR029044">
    <property type="entry name" value="Nucleotide-diphossugar_trans"/>
</dbReference>
<gene>
    <name evidence="5" type="primary">cofC</name>
    <name evidence="5" type="ORF">IT882_14575</name>
</gene>